<protein>
    <submittedName>
        <fullName evidence="2">Uncharacterized protein</fullName>
    </submittedName>
</protein>
<feature type="transmembrane region" description="Helical" evidence="1">
    <location>
        <begin position="42"/>
        <end position="65"/>
    </location>
</feature>
<accession>A0A2T2P6T1</accession>
<keyword evidence="1" id="KW-1133">Transmembrane helix</keyword>
<name>A0A2T2P6T1_CORCC</name>
<dbReference type="EMBL" id="KZ678129">
    <property type="protein sequence ID" value="PSN73038.1"/>
    <property type="molecule type" value="Genomic_DNA"/>
</dbReference>
<keyword evidence="1" id="KW-0812">Transmembrane</keyword>
<keyword evidence="3" id="KW-1185">Reference proteome</keyword>
<keyword evidence="1" id="KW-0472">Membrane</keyword>
<gene>
    <name evidence="2" type="ORF">BS50DRAFT_177178</name>
</gene>
<dbReference type="Proteomes" id="UP000240883">
    <property type="component" value="Unassembled WGS sequence"/>
</dbReference>
<evidence type="ECO:0000313" key="2">
    <source>
        <dbReference type="EMBL" id="PSN73038.1"/>
    </source>
</evidence>
<organism evidence="2 3">
    <name type="scientific">Corynespora cassiicola Philippines</name>
    <dbReference type="NCBI Taxonomy" id="1448308"/>
    <lineage>
        <taxon>Eukaryota</taxon>
        <taxon>Fungi</taxon>
        <taxon>Dikarya</taxon>
        <taxon>Ascomycota</taxon>
        <taxon>Pezizomycotina</taxon>
        <taxon>Dothideomycetes</taxon>
        <taxon>Pleosporomycetidae</taxon>
        <taxon>Pleosporales</taxon>
        <taxon>Corynesporascaceae</taxon>
        <taxon>Corynespora</taxon>
    </lineage>
</organism>
<evidence type="ECO:0000313" key="3">
    <source>
        <dbReference type="Proteomes" id="UP000240883"/>
    </source>
</evidence>
<reference evidence="2 3" key="1">
    <citation type="journal article" date="2018" name="Front. Microbiol.">
        <title>Genome-Wide Analysis of Corynespora cassiicola Leaf Fall Disease Putative Effectors.</title>
        <authorList>
            <person name="Lopez D."/>
            <person name="Ribeiro S."/>
            <person name="Label P."/>
            <person name="Fumanal B."/>
            <person name="Venisse J.S."/>
            <person name="Kohler A."/>
            <person name="de Oliveira R.R."/>
            <person name="Labutti K."/>
            <person name="Lipzen A."/>
            <person name="Lail K."/>
            <person name="Bauer D."/>
            <person name="Ohm R.A."/>
            <person name="Barry K.W."/>
            <person name="Spatafora J."/>
            <person name="Grigoriev I.V."/>
            <person name="Martin F.M."/>
            <person name="Pujade-Renaud V."/>
        </authorList>
    </citation>
    <scope>NUCLEOTIDE SEQUENCE [LARGE SCALE GENOMIC DNA]</scope>
    <source>
        <strain evidence="2 3">Philippines</strain>
    </source>
</reference>
<proteinExistence type="predicted"/>
<evidence type="ECO:0000256" key="1">
    <source>
        <dbReference type="SAM" id="Phobius"/>
    </source>
</evidence>
<dbReference type="AlphaFoldDB" id="A0A2T2P6T1"/>
<sequence length="80" mass="9022">MSSHHPICHHHGGAGRALDGLDSQSTTCVPAASFSQAPYGTYVYGCVFNYLLFCHHLLLVFKLGLEKRWFVLSRRLLHHD</sequence>